<gene>
    <name evidence="6" type="ORF">BLA29_007509</name>
</gene>
<dbReference type="InterPro" id="IPR000387">
    <property type="entry name" value="Tyr_Pase_dom"/>
</dbReference>
<feature type="domain" description="Tyrosine-protein phosphatase" evidence="4">
    <location>
        <begin position="1"/>
        <end position="129"/>
    </location>
</feature>
<proteinExistence type="predicted"/>
<evidence type="ECO:0000313" key="7">
    <source>
        <dbReference type="Proteomes" id="UP000194236"/>
    </source>
</evidence>
<feature type="region of interest" description="Disordered" evidence="3">
    <location>
        <begin position="188"/>
        <end position="237"/>
    </location>
</feature>
<dbReference type="SUPFAM" id="SSF52799">
    <property type="entry name" value="(Phosphotyrosine protein) phosphatases II"/>
    <property type="match status" value="1"/>
</dbReference>
<feature type="non-terminal residue" evidence="6">
    <location>
        <position position="1"/>
    </location>
</feature>
<sequence length="237" mass="26572">SQDVAQDKSLLETYEITHILNLAPGVPNAFEDDYNYKKIEILDLPETDIIQYFEECIDFIQEGIQRGNCLVHCNAGVSRSTTICCAYLMKQNKMKYKDALATVREARAFAKPNDGFAKQLEKYEDELFGQMAAPDVSEDKFMARKRAEIEAEKAAISGTSSVKNKLAQFGAQLESVYAQRLETIKPIKLPLKKKTPPTKVQQQQPQPIKNQKMSNSTAMPLLPPPPPPPPLLSDLNN</sequence>
<dbReference type="PROSITE" id="PS50054">
    <property type="entry name" value="TYR_PHOSPHATASE_DUAL"/>
    <property type="match status" value="1"/>
</dbReference>
<dbReference type="GO" id="GO:0008579">
    <property type="term" value="F:JUN kinase phosphatase activity"/>
    <property type="evidence" value="ECO:0007669"/>
    <property type="project" value="TreeGrafter"/>
</dbReference>
<dbReference type="SMART" id="SM00404">
    <property type="entry name" value="PTPc_motif"/>
    <property type="match status" value="1"/>
</dbReference>
<comment type="caution">
    <text evidence="6">The sequence shown here is derived from an EMBL/GenBank/DDBJ whole genome shotgun (WGS) entry which is preliminary data.</text>
</comment>
<dbReference type="OrthoDB" id="10252009at2759"/>
<protein>
    <submittedName>
        <fullName evidence="6">Dual specificity phosphatase-like protein</fullName>
    </submittedName>
</protein>
<dbReference type="InterPro" id="IPR000340">
    <property type="entry name" value="Dual-sp_phosphatase_cat-dom"/>
</dbReference>
<dbReference type="Pfam" id="PF00782">
    <property type="entry name" value="DSPc"/>
    <property type="match status" value="1"/>
</dbReference>
<feature type="domain" description="Tyrosine specific protein phosphatases" evidence="5">
    <location>
        <begin position="47"/>
        <end position="107"/>
    </location>
</feature>
<feature type="compositionally biased region" description="Low complexity" evidence="3">
    <location>
        <begin position="197"/>
        <end position="212"/>
    </location>
</feature>
<organism evidence="6 7">
    <name type="scientific">Euroglyphus maynei</name>
    <name type="common">Mayne's house dust mite</name>
    <dbReference type="NCBI Taxonomy" id="6958"/>
    <lineage>
        <taxon>Eukaryota</taxon>
        <taxon>Metazoa</taxon>
        <taxon>Ecdysozoa</taxon>
        <taxon>Arthropoda</taxon>
        <taxon>Chelicerata</taxon>
        <taxon>Arachnida</taxon>
        <taxon>Acari</taxon>
        <taxon>Acariformes</taxon>
        <taxon>Sarcoptiformes</taxon>
        <taxon>Astigmata</taxon>
        <taxon>Psoroptidia</taxon>
        <taxon>Analgoidea</taxon>
        <taxon>Pyroglyphidae</taxon>
        <taxon>Pyroglyphinae</taxon>
        <taxon>Euroglyphus</taxon>
    </lineage>
</organism>
<dbReference type="InterPro" id="IPR020422">
    <property type="entry name" value="TYR_PHOSPHATASE_DUAL_dom"/>
</dbReference>
<evidence type="ECO:0000313" key="6">
    <source>
        <dbReference type="EMBL" id="OTF72762.1"/>
    </source>
</evidence>
<dbReference type="InterPro" id="IPR029021">
    <property type="entry name" value="Prot-tyrosine_phosphatase-like"/>
</dbReference>
<dbReference type="GO" id="GO:0005737">
    <property type="term" value="C:cytoplasm"/>
    <property type="evidence" value="ECO:0007669"/>
    <property type="project" value="TreeGrafter"/>
</dbReference>
<accession>A0A1Y3AW89</accession>
<dbReference type="Gene3D" id="3.90.190.10">
    <property type="entry name" value="Protein tyrosine phosphatase superfamily"/>
    <property type="match status" value="1"/>
</dbReference>
<dbReference type="PROSITE" id="PS50056">
    <property type="entry name" value="TYR_PHOSPHATASE_2"/>
    <property type="match status" value="1"/>
</dbReference>
<keyword evidence="7" id="KW-1185">Reference proteome</keyword>
<evidence type="ECO:0000259" key="5">
    <source>
        <dbReference type="PROSITE" id="PS50056"/>
    </source>
</evidence>
<dbReference type="InterPro" id="IPR003595">
    <property type="entry name" value="Tyr_Pase_cat"/>
</dbReference>
<feature type="compositionally biased region" description="Pro residues" evidence="3">
    <location>
        <begin position="221"/>
        <end position="231"/>
    </location>
</feature>
<dbReference type="SMART" id="SM00195">
    <property type="entry name" value="DSPc"/>
    <property type="match status" value="1"/>
</dbReference>
<evidence type="ECO:0000256" key="1">
    <source>
        <dbReference type="ARBA" id="ARBA00022801"/>
    </source>
</evidence>
<name>A0A1Y3AW89_EURMA</name>
<keyword evidence="1" id="KW-0378">Hydrolase</keyword>
<feature type="non-terminal residue" evidence="6">
    <location>
        <position position="237"/>
    </location>
</feature>
<dbReference type="PROSITE" id="PS00383">
    <property type="entry name" value="TYR_PHOSPHATASE_1"/>
    <property type="match status" value="1"/>
</dbReference>
<evidence type="ECO:0000259" key="4">
    <source>
        <dbReference type="PROSITE" id="PS50054"/>
    </source>
</evidence>
<reference evidence="6 7" key="1">
    <citation type="submission" date="2017-03" db="EMBL/GenBank/DDBJ databases">
        <title>Genome Survey of Euroglyphus maynei.</title>
        <authorList>
            <person name="Arlian L.G."/>
            <person name="Morgan M.S."/>
            <person name="Rider S.D."/>
        </authorList>
    </citation>
    <scope>NUCLEOTIDE SEQUENCE [LARGE SCALE GENOMIC DNA]</scope>
    <source>
        <strain evidence="6">Arlian Lab</strain>
        <tissue evidence="6">Whole body</tissue>
    </source>
</reference>
<dbReference type="PANTHER" id="PTHR46377">
    <property type="entry name" value="DUAL SPECIFICITY PROTEIN PHOSPHATASE 19"/>
    <property type="match status" value="1"/>
</dbReference>
<evidence type="ECO:0000256" key="3">
    <source>
        <dbReference type="SAM" id="MobiDB-lite"/>
    </source>
</evidence>
<evidence type="ECO:0000256" key="2">
    <source>
        <dbReference type="ARBA" id="ARBA00022912"/>
    </source>
</evidence>
<dbReference type="AlphaFoldDB" id="A0A1Y3AW89"/>
<dbReference type="Proteomes" id="UP000194236">
    <property type="component" value="Unassembled WGS sequence"/>
</dbReference>
<keyword evidence="2" id="KW-0904">Protein phosphatase</keyword>
<dbReference type="InterPro" id="IPR016130">
    <property type="entry name" value="Tyr_Pase_AS"/>
</dbReference>
<dbReference type="PANTHER" id="PTHR46377:SF1">
    <property type="entry name" value="DUAL SPECIFICITY PROTEIN PHOSPHATASE 19"/>
    <property type="match status" value="1"/>
</dbReference>
<dbReference type="EMBL" id="MUJZ01054778">
    <property type="protein sequence ID" value="OTF72762.1"/>
    <property type="molecule type" value="Genomic_DNA"/>
</dbReference>